<comment type="caution">
    <text evidence="1">The sequence shown here is derived from an EMBL/GenBank/DDBJ whole genome shotgun (WGS) entry which is preliminary data.</text>
</comment>
<evidence type="ECO:0000313" key="1">
    <source>
        <dbReference type="EMBL" id="MEC6899866.1"/>
    </source>
</evidence>
<evidence type="ECO:0008006" key="3">
    <source>
        <dbReference type="Google" id="ProtNLM"/>
    </source>
</evidence>
<dbReference type="EMBL" id="JAYXUD010000013">
    <property type="protein sequence ID" value="MEC6899866.1"/>
    <property type="molecule type" value="Genomic_DNA"/>
</dbReference>
<organism evidence="1 2">
    <name type="scientific">Photobacterium piscicola</name>
    <dbReference type="NCBI Taxonomy" id="1378299"/>
    <lineage>
        <taxon>Bacteria</taxon>
        <taxon>Pseudomonadati</taxon>
        <taxon>Pseudomonadota</taxon>
        <taxon>Gammaproteobacteria</taxon>
        <taxon>Vibrionales</taxon>
        <taxon>Vibrionaceae</taxon>
        <taxon>Photobacterium</taxon>
    </lineage>
</organism>
<dbReference type="RefSeq" id="WP_327780049.1">
    <property type="nucleotide sequence ID" value="NZ_JAYXUD010000013.1"/>
</dbReference>
<sequence length="89" mass="10195">MQWTLFGMTVLMSVGFELIAGGTTTEQCKLIHRQSYVKPPKTALIEFNTNYSNLANNTTKRIVNRRTRKIKRVLSNHVSKPMITIDDLL</sequence>
<accession>A0ABU6LJZ4</accession>
<name>A0ABU6LJZ4_9GAMM</name>
<gene>
    <name evidence="1" type="ORF">VXS00_14545</name>
</gene>
<keyword evidence="2" id="KW-1185">Reference proteome</keyword>
<dbReference type="Proteomes" id="UP001339429">
    <property type="component" value="Unassembled WGS sequence"/>
</dbReference>
<protein>
    <recommendedName>
        <fullName evidence="3">Secreted protein</fullName>
    </recommendedName>
</protein>
<proteinExistence type="predicted"/>
<evidence type="ECO:0000313" key="2">
    <source>
        <dbReference type="Proteomes" id="UP001339429"/>
    </source>
</evidence>
<reference evidence="1 2" key="1">
    <citation type="submission" date="2024-01" db="EMBL/GenBank/DDBJ databases">
        <title>Active colonisers of the gastrointestinal tract of Atlantic salmon farmed in a warm water region.</title>
        <authorList>
            <person name="Bowman J.P."/>
        </authorList>
    </citation>
    <scope>NUCLEOTIDE SEQUENCE [LARGE SCALE GENOMIC DNA]</scope>
    <source>
        <strain evidence="1 2">S4MW1</strain>
    </source>
</reference>